<evidence type="ECO:0000259" key="1">
    <source>
        <dbReference type="Pfam" id="PF04187"/>
    </source>
</evidence>
<dbReference type="AlphaFoldDB" id="A0A8J6NM09"/>
<dbReference type="CDD" id="cd14727">
    <property type="entry name" value="ChanN-like"/>
    <property type="match status" value="1"/>
</dbReference>
<dbReference type="Pfam" id="PF04187">
    <property type="entry name" value="Cofac_haem_bdg"/>
    <property type="match status" value="1"/>
</dbReference>
<dbReference type="Gene3D" id="3.40.50.11550">
    <property type="match status" value="1"/>
</dbReference>
<reference evidence="2 3" key="1">
    <citation type="submission" date="2020-08" db="EMBL/GenBank/DDBJ databases">
        <title>Bridging the membrane lipid divide: bacteria of the FCB group superphylum have the potential to synthesize archaeal ether lipids.</title>
        <authorList>
            <person name="Villanueva L."/>
            <person name="Von Meijenfeldt F.A.B."/>
            <person name="Westbye A.B."/>
            <person name="Yadav S."/>
            <person name="Hopmans E.C."/>
            <person name="Dutilh B.E."/>
            <person name="Sinninghe Damste J.S."/>
        </authorList>
    </citation>
    <scope>NUCLEOTIDE SEQUENCE [LARGE SCALE GENOMIC DNA]</scope>
    <source>
        <strain evidence="2">NIOZ-UU30</strain>
    </source>
</reference>
<gene>
    <name evidence="2" type="ORF">H8E23_03180</name>
</gene>
<feature type="domain" description="Haem-binding uptake Tiki superfamily ChaN" evidence="1">
    <location>
        <begin position="34"/>
        <end position="237"/>
    </location>
</feature>
<keyword evidence="2" id="KW-0449">Lipoprotein</keyword>
<organism evidence="2 3">
    <name type="scientific">Candidatus Desulfatibia profunda</name>
    <dbReference type="NCBI Taxonomy" id="2841695"/>
    <lineage>
        <taxon>Bacteria</taxon>
        <taxon>Pseudomonadati</taxon>
        <taxon>Thermodesulfobacteriota</taxon>
        <taxon>Desulfobacteria</taxon>
        <taxon>Desulfobacterales</taxon>
        <taxon>Desulfobacterales incertae sedis</taxon>
        <taxon>Candidatus Desulfatibia</taxon>
    </lineage>
</organism>
<dbReference type="InterPro" id="IPR007314">
    <property type="entry name" value="Cofac_haem-bd_dom"/>
</dbReference>
<evidence type="ECO:0000313" key="3">
    <source>
        <dbReference type="Proteomes" id="UP000603434"/>
    </source>
</evidence>
<dbReference type="InterPro" id="IPR016773">
    <property type="entry name" value="Fe3_uptake_reg_CjrA_prd"/>
</dbReference>
<proteinExistence type="predicted"/>
<name>A0A8J6NM09_9BACT</name>
<dbReference type="Proteomes" id="UP000603434">
    <property type="component" value="Unassembled WGS sequence"/>
</dbReference>
<protein>
    <submittedName>
        <fullName evidence="2">ChaN family lipoprotein</fullName>
    </submittedName>
</protein>
<evidence type="ECO:0000313" key="2">
    <source>
        <dbReference type="EMBL" id="MBC8360389.1"/>
    </source>
</evidence>
<sequence>MAPKRLFIKDLSTYYDAGMIISTKTGAAVSFEDLLADLSRVGVIYVGEEHHNRTHHKIQLEVIKAVYKICPNVAVGMEMFDQTYQPILNLWSAGELDQGTFLQKVHWYANWKYDFELYKDVLEFIKDEKIRLIGLNIPFHIPPKIAVGGIENLSDEDKKHVPKTIDTSDAAHRAYVEQVFKQHRVPWMDNFDFFYQTQCVWEDTMASSVALNLKADMMIVLTGNGHIIRKFGIPNRVFRRTGADFRTIFLATAGNEVESDYADYIWVTSREKTHPPKKKTGQR</sequence>
<comment type="caution">
    <text evidence="2">The sequence shown here is derived from an EMBL/GenBank/DDBJ whole genome shotgun (WGS) entry which is preliminary data.</text>
</comment>
<dbReference type="PIRSF" id="PIRSF020419">
    <property type="entry name" value="Fe_uptake_reg_CjrA_prd"/>
    <property type="match status" value="1"/>
</dbReference>
<accession>A0A8J6NM09</accession>
<dbReference type="EMBL" id="JACNJH010000086">
    <property type="protein sequence ID" value="MBC8360389.1"/>
    <property type="molecule type" value="Genomic_DNA"/>
</dbReference>
<dbReference type="SUPFAM" id="SSF159501">
    <property type="entry name" value="EreA/ChaN-like"/>
    <property type="match status" value="1"/>
</dbReference>